<accession>A0A8S1W4X3</accession>
<dbReference type="Proteomes" id="UP000683925">
    <property type="component" value="Unassembled WGS sequence"/>
</dbReference>
<proteinExistence type="predicted"/>
<name>A0A8S1W4X3_PAROT</name>
<dbReference type="OrthoDB" id="312805at2759"/>
<reference evidence="1" key="1">
    <citation type="submission" date="2021-01" db="EMBL/GenBank/DDBJ databases">
        <authorList>
            <consortium name="Genoscope - CEA"/>
            <person name="William W."/>
        </authorList>
    </citation>
    <scope>NUCLEOTIDE SEQUENCE</scope>
</reference>
<organism evidence="1 2">
    <name type="scientific">Paramecium octaurelia</name>
    <dbReference type="NCBI Taxonomy" id="43137"/>
    <lineage>
        <taxon>Eukaryota</taxon>
        <taxon>Sar</taxon>
        <taxon>Alveolata</taxon>
        <taxon>Ciliophora</taxon>
        <taxon>Intramacronucleata</taxon>
        <taxon>Oligohymenophorea</taxon>
        <taxon>Peniculida</taxon>
        <taxon>Parameciidae</taxon>
        <taxon>Paramecium</taxon>
    </lineage>
</organism>
<evidence type="ECO:0000313" key="1">
    <source>
        <dbReference type="EMBL" id="CAD8181136.1"/>
    </source>
</evidence>
<dbReference type="AlphaFoldDB" id="A0A8S1W4X3"/>
<dbReference type="OMA" id="MGEMNTV"/>
<protein>
    <submittedName>
        <fullName evidence="1">Uncharacterized protein</fullName>
    </submittedName>
</protein>
<evidence type="ECO:0000313" key="2">
    <source>
        <dbReference type="Proteomes" id="UP000683925"/>
    </source>
</evidence>
<dbReference type="EMBL" id="CAJJDP010000075">
    <property type="protein sequence ID" value="CAD8181136.1"/>
    <property type="molecule type" value="Genomic_DNA"/>
</dbReference>
<comment type="caution">
    <text evidence="1">The sequence shown here is derived from an EMBL/GenBank/DDBJ whole genome shotgun (WGS) entry which is preliminary data.</text>
</comment>
<gene>
    <name evidence="1" type="ORF">POCTA_138.1.T0760153</name>
</gene>
<sequence>MIDSQSLRIQKLGFKILSLMFDPYRLQFTNHLPIQFENYTKNINTTLKGIEFFLKVLRESYRVIAHRLAAKGLLNLSIKSRETKLSIVFLLEEEIQRLQMGEMNTVVQGYFILCNIQNNYNLRTKERGQLL</sequence>
<keyword evidence="2" id="KW-1185">Reference proteome</keyword>